<dbReference type="EMBL" id="JBEDUW010000006">
    <property type="protein sequence ID" value="KAK9922525.1"/>
    <property type="molecule type" value="Genomic_DNA"/>
</dbReference>
<dbReference type="Pfam" id="PF23347">
    <property type="entry name" value="TPR_Nup160_C"/>
    <property type="match status" value="1"/>
</dbReference>
<dbReference type="GO" id="GO:0017056">
    <property type="term" value="F:structural constituent of nuclear pore"/>
    <property type="evidence" value="ECO:0007669"/>
    <property type="project" value="TreeGrafter"/>
</dbReference>
<dbReference type="InterPro" id="IPR035192">
    <property type="entry name" value="NUP160_hel_plant"/>
</dbReference>
<comment type="caution">
    <text evidence="8">The sequence shown here is derived from an EMBL/GenBank/DDBJ whole genome shotgun (WGS) entry which is preliminary data.</text>
</comment>
<evidence type="ECO:0000313" key="8">
    <source>
        <dbReference type="EMBL" id="KAK9922525.1"/>
    </source>
</evidence>
<keyword evidence="9" id="KW-1185">Reference proteome</keyword>
<keyword evidence="3" id="KW-0539">Nucleus</keyword>
<evidence type="ECO:0000259" key="5">
    <source>
        <dbReference type="Pfam" id="PF17238"/>
    </source>
</evidence>
<feature type="domain" description="NUP160 C-terminal TPR" evidence="6">
    <location>
        <begin position="1212"/>
        <end position="1476"/>
    </location>
</feature>
<feature type="domain" description="Nucleoporin Nup120/160 beta-propeller" evidence="4">
    <location>
        <begin position="53"/>
        <end position="518"/>
    </location>
</feature>
<dbReference type="Proteomes" id="UP001457282">
    <property type="component" value="Unassembled WGS sequence"/>
</dbReference>
<dbReference type="SUPFAM" id="SSF50978">
    <property type="entry name" value="WD40 repeat-like"/>
    <property type="match status" value="1"/>
</dbReference>
<dbReference type="Pfam" id="PF17238">
    <property type="entry name" value="NUP160_helical_2"/>
    <property type="match status" value="1"/>
</dbReference>
<gene>
    <name evidence="8" type="ORF">M0R45_030987</name>
</gene>
<accession>A0AAW1WEQ4</accession>
<dbReference type="InterPro" id="IPR056535">
    <property type="entry name" value="TPR_NUP160_M"/>
</dbReference>
<evidence type="ECO:0000259" key="7">
    <source>
        <dbReference type="Pfam" id="PF23354"/>
    </source>
</evidence>
<dbReference type="InterPro" id="IPR059141">
    <property type="entry name" value="Beta-prop_Nup120_160"/>
</dbReference>
<dbReference type="Pfam" id="PF11715">
    <property type="entry name" value="Beta-prop_Nup120_160"/>
    <property type="match status" value="1"/>
</dbReference>
<feature type="domain" description="NUP160 middle TPR" evidence="7">
    <location>
        <begin position="909"/>
        <end position="1161"/>
    </location>
</feature>
<dbReference type="InterPro" id="IPR036322">
    <property type="entry name" value="WD40_repeat_dom_sf"/>
</dbReference>
<comment type="subcellular location">
    <subcellularLocation>
        <location evidence="1">Nucleus</location>
    </subcellularLocation>
</comment>
<protein>
    <recommendedName>
        <fullName evidence="10">Nuclear pore complex protein NUP160</fullName>
    </recommendedName>
</protein>
<evidence type="ECO:0000313" key="9">
    <source>
        <dbReference type="Proteomes" id="UP001457282"/>
    </source>
</evidence>
<keyword evidence="2" id="KW-0813">Transport</keyword>
<dbReference type="InterPro" id="IPR056536">
    <property type="entry name" value="TPR_NUP160_C"/>
</dbReference>
<organism evidence="8 9">
    <name type="scientific">Rubus argutus</name>
    <name type="common">Southern blackberry</name>
    <dbReference type="NCBI Taxonomy" id="59490"/>
    <lineage>
        <taxon>Eukaryota</taxon>
        <taxon>Viridiplantae</taxon>
        <taxon>Streptophyta</taxon>
        <taxon>Embryophyta</taxon>
        <taxon>Tracheophyta</taxon>
        <taxon>Spermatophyta</taxon>
        <taxon>Magnoliopsida</taxon>
        <taxon>eudicotyledons</taxon>
        <taxon>Gunneridae</taxon>
        <taxon>Pentapetalae</taxon>
        <taxon>rosids</taxon>
        <taxon>fabids</taxon>
        <taxon>Rosales</taxon>
        <taxon>Rosaceae</taxon>
        <taxon>Rosoideae</taxon>
        <taxon>Rosoideae incertae sedis</taxon>
        <taxon>Rubus</taxon>
    </lineage>
</organism>
<dbReference type="GO" id="GO:0005643">
    <property type="term" value="C:nuclear pore"/>
    <property type="evidence" value="ECO:0007669"/>
    <property type="project" value="TreeGrafter"/>
</dbReference>
<evidence type="ECO:0000259" key="6">
    <source>
        <dbReference type="Pfam" id="PF23347"/>
    </source>
</evidence>
<name>A0AAW1WEQ4_RUBAR</name>
<proteinExistence type="predicted"/>
<feature type="domain" description="NUP160 helical" evidence="5">
    <location>
        <begin position="535"/>
        <end position="729"/>
    </location>
</feature>
<sequence length="1495" mass="167471">MEVPILGSDSVKWTELPIPSSSAATADADIPTTCTPLSHDCASSVAIGDPPTYLIWRIHKLLPRTLELLELCANKEFPKLGLRIAFPEALSPLVFLCKNEIDIASRSHPYLLCALTVSGVAYLVRLGTISSYASRSVIRPEDLIEFNLHGYGPITSAAATPSGCLVIGRNDGSLACFQLGTLDSTAPGFVQELRDDPGIGSLWGFMSRGRMVGAVQDLAISMVHGKPLVFVIHTDGVLRVWDLSFHIRLFTHKINSPTVAGATLVRLWVGQVDNDSSIIPLAILYRHNLEINSETICVYGLRCNLGDRIVLLLEPSEQSIPMEEDGWVDVKLTSNKICILKNNGLVLHKLLHLNVNTVDAVCYALQEEFVADQLFQSSEHSSDDLFLITHSVFSSSKEHIPPVVSSIFLRRLLLPGIHHNAALRATLLDYNRHWSESDFQSLTADGLKKEILSLIEHEGLTDNSTSIFCCWKNFSARYFQNWCKSNAPCGLLVDSSTGTVGLIRKNSVSLFRSVEDIERLNDGSSDELGNFPSFGLDSFDEALDCELLTEMLRCVINVSQQLGKPSSAIFYEALISAPPVILSEEIIQRLLKILETGYSSTVAMLHVSDLGPDVAWEKSLADHKNLRKFSIDMLLSLHALHEKSGTWSRILSVIENYLKYLIPHKVIQKFDAEVALDVNASILVQATSQVAKVMFESALDILLFLSYLVSISGQINMLQDDISKIQLDLVPMVQEIIYEWILLHFFATTPSESAAIEDFSSQLSLLQIDSNAGRTSWNEKLGKCEFTLAFIFLLNVRSSSTNQSHLTPRSIPNVQDVSNSIREFASWTIWGQNGDSFTILSRAADLALILLRHGQYDAVEHLLTIVEAHLQKEKTSHGIQDTDGGWCLLHHLFGCCFLAQAHRGLNGILKERKVHEAVRCFFRAASGKGSAQALGSLPQEAGLPHLGIDGNVSAAAWRLHYYQWAMQIFEQYNISEGACQFALAALEQVEEAYSANNESHDSDSDPFNESISTIKGRLWAHVCKFTLDLNLYYDAYCAIISNPDEESKYIWLRRLIIVLYERGAIKILCGGQLPFIGLAEKVEQELAWKAERSDILAKPNLYKLLYAFEMHQHNWRKAASYMYLYSARLRTETSLKGYQQLWRALKEILNGLSAAINALHLVHPAYAWIDPLLDRNALHNEQYPSKKARITIEDQPASTDVHPQTWKSYIDIEKIENEFVLTSAEYLLSLAHVKWTNTGTQKAPLELVDLLIQTNSYDMAFTILLRFLKGSELKRGLERVFSAMSLKCCPHIVDSSRVGDDPREQGLLLTSSKDEVIVHGSPNMCSANQQSNGISHWGTLELYLDRYKVFNARLPLIVAETLLRTDSQIELPLWLVKLFKDGRRGKTLGMTGQESNPALLFQLYVDYGRYREATNLLLEYIGSFASMRPSNLMNRKRPFGVWFPYTTIQRLWCQLEEMINSGHMVDQCKQLKDLLHGALLRHLQLVKADSEDALS</sequence>
<evidence type="ECO:0008006" key="10">
    <source>
        <dbReference type="Google" id="ProtNLM"/>
    </source>
</evidence>
<dbReference type="PANTHER" id="PTHR21286">
    <property type="entry name" value="NUCLEAR PORE COMPLEX PROTEIN NUP160"/>
    <property type="match status" value="1"/>
</dbReference>
<dbReference type="PANTHER" id="PTHR21286:SF0">
    <property type="entry name" value="NUCLEAR PORE COMPLEX PROTEIN NUP160"/>
    <property type="match status" value="1"/>
</dbReference>
<dbReference type="Pfam" id="PF23354">
    <property type="entry name" value="TPR_NUP160_120_M"/>
    <property type="match status" value="1"/>
</dbReference>
<evidence type="ECO:0000256" key="1">
    <source>
        <dbReference type="ARBA" id="ARBA00004123"/>
    </source>
</evidence>
<reference evidence="8 9" key="1">
    <citation type="journal article" date="2023" name="G3 (Bethesda)">
        <title>A chromosome-length genome assembly and annotation of blackberry (Rubus argutus, cv. 'Hillquist').</title>
        <authorList>
            <person name="Bruna T."/>
            <person name="Aryal R."/>
            <person name="Dudchenko O."/>
            <person name="Sargent D.J."/>
            <person name="Mead D."/>
            <person name="Buti M."/>
            <person name="Cavallini A."/>
            <person name="Hytonen T."/>
            <person name="Andres J."/>
            <person name="Pham M."/>
            <person name="Weisz D."/>
            <person name="Mascagni F."/>
            <person name="Usai G."/>
            <person name="Natali L."/>
            <person name="Bassil N."/>
            <person name="Fernandez G.E."/>
            <person name="Lomsadze A."/>
            <person name="Armour M."/>
            <person name="Olukolu B."/>
            <person name="Poorten T."/>
            <person name="Britton C."/>
            <person name="Davik J."/>
            <person name="Ashrafi H."/>
            <person name="Aiden E.L."/>
            <person name="Borodovsky M."/>
            <person name="Worthington M."/>
        </authorList>
    </citation>
    <scope>NUCLEOTIDE SEQUENCE [LARGE SCALE GENOMIC DNA]</scope>
    <source>
        <strain evidence="8">PI 553951</strain>
    </source>
</reference>
<evidence type="ECO:0000256" key="2">
    <source>
        <dbReference type="ARBA" id="ARBA00022448"/>
    </source>
</evidence>
<evidence type="ECO:0000256" key="3">
    <source>
        <dbReference type="ARBA" id="ARBA00023242"/>
    </source>
</evidence>
<dbReference type="InterPro" id="IPR021717">
    <property type="entry name" value="Nucleoporin_Nup160"/>
</dbReference>
<evidence type="ECO:0000259" key="4">
    <source>
        <dbReference type="Pfam" id="PF11715"/>
    </source>
</evidence>